<evidence type="ECO:0000313" key="6">
    <source>
        <dbReference type="EMBL" id="ORY36640.1"/>
    </source>
</evidence>
<feature type="binding site" evidence="4">
    <location>
        <position position="411"/>
    </location>
    <ligand>
        <name>S-adenosyl-L-methionine</name>
        <dbReference type="ChEBI" id="CHEBI:59789"/>
    </ligand>
</feature>
<evidence type="ECO:0000256" key="3">
    <source>
        <dbReference type="ARBA" id="ARBA00022691"/>
    </source>
</evidence>
<dbReference type="Pfam" id="PF05958">
    <property type="entry name" value="tRNA_U5-meth_tr"/>
    <property type="match status" value="1"/>
</dbReference>
<dbReference type="InterPro" id="IPR010280">
    <property type="entry name" value="U5_MeTrfase_fam"/>
</dbReference>
<evidence type="ECO:0000313" key="7">
    <source>
        <dbReference type="Proteomes" id="UP000193642"/>
    </source>
</evidence>
<evidence type="ECO:0000256" key="2">
    <source>
        <dbReference type="ARBA" id="ARBA00022679"/>
    </source>
</evidence>
<dbReference type="PROSITE" id="PS51687">
    <property type="entry name" value="SAM_MT_RNA_M5U"/>
    <property type="match status" value="1"/>
</dbReference>
<dbReference type="SUPFAM" id="SSF53335">
    <property type="entry name" value="S-adenosyl-L-methionine-dependent methyltransferases"/>
    <property type="match status" value="1"/>
</dbReference>
<dbReference type="Gene3D" id="2.40.50.140">
    <property type="entry name" value="Nucleic acid-binding proteins"/>
    <property type="match status" value="1"/>
</dbReference>
<dbReference type="PANTHER" id="PTHR11061">
    <property type="entry name" value="RNA M5U METHYLTRANSFERASE"/>
    <property type="match status" value="1"/>
</dbReference>
<proteinExistence type="inferred from homology"/>
<dbReference type="EMBL" id="MCGO01000054">
    <property type="protein sequence ID" value="ORY36640.1"/>
    <property type="molecule type" value="Genomic_DNA"/>
</dbReference>
<dbReference type="InterPro" id="IPR030391">
    <property type="entry name" value="MeTrfase_TrmA_CS"/>
</dbReference>
<dbReference type="PANTHER" id="PTHR11061:SF30">
    <property type="entry name" value="TRNA (URACIL(54)-C(5))-METHYLTRANSFERASE"/>
    <property type="match status" value="1"/>
</dbReference>
<feature type="binding site" evidence="4">
    <location>
        <position position="390"/>
    </location>
    <ligand>
        <name>S-adenosyl-L-methionine</name>
        <dbReference type="ChEBI" id="CHEBI:59789"/>
    </ligand>
</feature>
<dbReference type="GO" id="GO:0032259">
    <property type="term" value="P:methylation"/>
    <property type="evidence" value="ECO:0007669"/>
    <property type="project" value="UniProtKB-KW"/>
</dbReference>
<feature type="active site" description="Nucleophile" evidence="4">
    <location>
        <position position="498"/>
    </location>
</feature>
<evidence type="ECO:0000256" key="1">
    <source>
        <dbReference type="ARBA" id="ARBA00022603"/>
    </source>
</evidence>
<dbReference type="Gene3D" id="3.40.50.150">
    <property type="entry name" value="Vaccinia Virus protein VP39"/>
    <property type="match status" value="2"/>
</dbReference>
<name>A0A1Y2BPG0_9FUNG</name>
<feature type="compositionally biased region" description="Polar residues" evidence="5">
    <location>
        <begin position="249"/>
        <end position="260"/>
    </location>
</feature>
<comment type="caution">
    <text evidence="6">The sequence shown here is derived from an EMBL/GenBank/DDBJ whole genome shotgun (WGS) entry which is preliminary data.</text>
</comment>
<evidence type="ECO:0000256" key="5">
    <source>
        <dbReference type="SAM" id="MobiDB-lite"/>
    </source>
</evidence>
<protein>
    <submittedName>
        <fullName evidence="6">S-adenosyl-L-methionine-dependent methyltransferase</fullName>
    </submittedName>
</protein>
<dbReference type="InterPro" id="IPR012340">
    <property type="entry name" value="NA-bd_OB-fold"/>
</dbReference>
<dbReference type="GO" id="GO:0008173">
    <property type="term" value="F:RNA methyltransferase activity"/>
    <property type="evidence" value="ECO:0007669"/>
    <property type="project" value="InterPro"/>
</dbReference>
<keyword evidence="7" id="KW-1185">Reference proteome</keyword>
<dbReference type="PROSITE" id="PS01231">
    <property type="entry name" value="TRMA_2"/>
    <property type="match status" value="1"/>
</dbReference>
<feature type="region of interest" description="Disordered" evidence="5">
    <location>
        <begin position="249"/>
        <end position="275"/>
    </location>
</feature>
<comment type="similarity">
    <text evidence="4">Belongs to the class I-like SAM-binding methyltransferase superfamily. RNA M5U methyltransferase family.</text>
</comment>
<dbReference type="GO" id="GO:0006396">
    <property type="term" value="P:RNA processing"/>
    <property type="evidence" value="ECO:0007669"/>
    <property type="project" value="InterPro"/>
</dbReference>
<organism evidence="6 7">
    <name type="scientific">Rhizoclosmatium globosum</name>
    <dbReference type="NCBI Taxonomy" id="329046"/>
    <lineage>
        <taxon>Eukaryota</taxon>
        <taxon>Fungi</taxon>
        <taxon>Fungi incertae sedis</taxon>
        <taxon>Chytridiomycota</taxon>
        <taxon>Chytridiomycota incertae sedis</taxon>
        <taxon>Chytridiomycetes</taxon>
        <taxon>Chytridiales</taxon>
        <taxon>Chytriomycetaceae</taxon>
        <taxon>Rhizoclosmatium</taxon>
    </lineage>
</organism>
<keyword evidence="2 4" id="KW-0808">Transferase</keyword>
<sequence>MKRFFHSTPNLLRSVDVSSILGSSSIRRLRKSFDIEFDGGDASAQNYPLQKPVADLKVEFVSGDGKGICVKDGRVFVAPLVLPGEIVTLKPYANISTVSLCDLVRVQQSSPDRVDPKCNKFTKCSSCSYQHWSYPKQLEHKHQVIKSLFTDMVEQGLLDESIIKPFQESPRQYGVRNKLTPHHPQIKANSKLEAVGFLERGRQKTVIDVDYCPIATDAVNEGLRRIRSGLVGSVKPVHRLGSTYLIRQSLSPQTSTQTKQPLPPFSEPPAKGEVHSRTMNLEDFIKRIKTEPNPLRSLDSFSTSKIPLGQQLKLTPTTTIQPYPPKHLHPYPVTSTKSTILDIVNGHAFRTPSDSFYQNNSHILPYLVTHISNQLTTPPHLKTDILIDAYCGTGLFALTQSHHFKTVLGIELDPTSITWARQNAIDNGIENTRFLAGDVSALFQNVPVLVAQTDPSIPRDRLGEHVSLIVDPPKTGCTPAFLEQVMRLNPRVIVYVSCNPATQVRDLLAMHGYAENGVPPPTFTGSVGGMVRGEEEAGKVNLGLEQNQVLYLGGKKIIRRRDRIEKVDVVEVQDLPAAETMFVSPESGIGKQVNMKGQVEPVTLLKVKGYKVTEVKPFDMFPQSHRTEVVVTLVREDYVDAK</sequence>
<evidence type="ECO:0000256" key="4">
    <source>
        <dbReference type="PROSITE-ProRule" id="PRU01024"/>
    </source>
</evidence>
<dbReference type="AlphaFoldDB" id="A0A1Y2BPG0"/>
<dbReference type="OrthoDB" id="10250660at2759"/>
<dbReference type="Gene3D" id="2.40.50.1070">
    <property type="match status" value="1"/>
</dbReference>
<feature type="binding site" evidence="4">
    <location>
        <position position="358"/>
    </location>
    <ligand>
        <name>S-adenosyl-L-methionine</name>
        <dbReference type="ChEBI" id="CHEBI:59789"/>
    </ligand>
</feature>
<keyword evidence="3 4" id="KW-0949">S-adenosyl-L-methionine</keyword>
<keyword evidence="1 4" id="KW-0489">Methyltransferase</keyword>
<reference evidence="6 7" key="1">
    <citation type="submission" date="2016-07" db="EMBL/GenBank/DDBJ databases">
        <title>Pervasive Adenine N6-methylation of Active Genes in Fungi.</title>
        <authorList>
            <consortium name="DOE Joint Genome Institute"/>
            <person name="Mondo S.J."/>
            <person name="Dannebaum R.O."/>
            <person name="Kuo R.C."/>
            <person name="Labutti K."/>
            <person name="Haridas S."/>
            <person name="Kuo A."/>
            <person name="Salamov A."/>
            <person name="Ahrendt S.R."/>
            <person name="Lipzen A."/>
            <person name="Sullivan W."/>
            <person name="Andreopoulos W.B."/>
            <person name="Clum A."/>
            <person name="Lindquist E."/>
            <person name="Daum C."/>
            <person name="Ramamoorthy G.K."/>
            <person name="Gryganskyi A."/>
            <person name="Culley D."/>
            <person name="Magnuson J.K."/>
            <person name="James T.Y."/>
            <person name="O'Malley M.A."/>
            <person name="Stajich J.E."/>
            <person name="Spatafora J.W."/>
            <person name="Visel A."/>
            <person name="Grigoriev I.V."/>
        </authorList>
    </citation>
    <scope>NUCLEOTIDE SEQUENCE [LARGE SCALE GENOMIC DNA]</scope>
    <source>
        <strain evidence="6 7">JEL800</strain>
    </source>
</reference>
<dbReference type="CDD" id="cd02440">
    <property type="entry name" value="AdoMet_MTases"/>
    <property type="match status" value="1"/>
</dbReference>
<accession>A0A1Y2BPG0</accession>
<dbReference type="Proteomes" id="UP000193642">
    <property type="component" value="Unassembled WGS sequence"/>
</dbReference>
<gene>
    <name evidence="6" type="ORF">BCR33DRAFT_855094</name>
</gene>
<dbReference type="STRING" id="329046.A0A1Y2BPG0"/>
<feature type="binding site" evidence="4">
    <location>
        <position position="471"/>
    </location>
    <ligand>
        <name>S-adenosyl-L-methionine</name>
        <dbReference type="ChEBI" id="CHEBI:59789"/>
    </ligand>
</feature>
<dbReference type="InterPro" id="IPR029063">
    <property type="entry name" value="SAM-dependent_MTases_sf"/>
</dbReference>